<dbReference type="KEGG" id="hdn:Hden_2139"/>
<dbReference type="RefSeq" id="WP_013216097.1">
    <property type="nucleotide sequence ID" value="NC_014313.1"/>
</dbReference>
<name>D8JQI4_HYPDA</name>
<evidence type="ECO:0000256" key="1">
    <source>
        <dbReference type="SAM" id="MobiDB-lite"/>
    </source>
</evidence>
<organism evidence="2 3">
    <name type="scientific">Hyphomicrobium denitrificans (strain ATCC 51888 / DSM 1869 / NCIMB 11706 / TK 0415)</name>
    <dbReference type="NCBI Taxonomy" id="582899"/>
    <lineage>
        <taxon>Bacteria</taxon>
        <taxon>Pseudomonadati</taxon>
        <taxon>Pseudomonadota</taxon>
        <taxon>Alphaproteobacteria</taxon>
        <taxon>Hyphomicrobiales</taxon>
        <taxon>Hyphomicrobiaceae</taxon>
        <taxon>Hyphomicrobium</taxon>
    </lineage>
</organism>
<dbReference type="HOGENOM" id="CLU_2093508_0_0_5"/>
<gene>
    <name evidence="2" type="ordered locus">Hden_2139</name>
</gene>
<accession>D8JQI4</accession>
<dbReference type="Proteomes" id="UP000002033">
    <property type="component" value="Chromosome"/>
</dbReference>
<proteinExistence type="predicted"/>
<keyword evidence="3" id="KW-1185">Reference proteome</keyword>
<reference evidence="3" key="1">
    <citation type="journal article" date="2011" name="J. Bacteriol.">
        <title>Genome sequences of eight morphologically diverse alphaproteobacteria.</title>
        <authorList>
            <consortium name="US DOE Joint Genome Institute"/>
            <person name="Brown P.J."/>
            <person name="Kysela D.T."/>
            <person name="Buechlein A."/>
            <person name="Hemmerich C."/>
            <person name="Brun Y.V."/>
        </authorList>
    </citation>
    <scope>NUCLEOTIDE SEQUENCE [LARGE SCALE GENOMIC DNA]</scope>
    <source>
        <strain evidence="3">ATCC 51888 / DSM 1869 / NCIB 11706 / TK 0415</strain>
    </source>
</reference>
<feature type="compositionally biased region" description="Basic and acidic residues" evidence="1">
    <location>
        <begin position="59"/>
        <end position="77"/>
    </location>
</feature>
<dbReference type="AlphaFoldDB" id="D8JQI4"/>
<protein>
    <submittedName>
        <fullName evidence="2">Uncharacterized protein</fullName>
    </submittedName>
</protein>
<evidence type="ECO:0000313" key="2">
    <source>
        <dbReference type="EMBL" id="ADJ23938.1"/>
    </source>
</evidence>
<feature type="region of interest" description="Disordered" evidence="1">
    <location>
        <begin position="53"/>
        <end position="83"/>
    </location>
</feature>
<evidence type="ECO:0000313" key="3">
    <source>
        <dbReference type="Proteomes" id="UP000002033"/>
    </source>
</evidence>
<dbReference type="EMBL" id="CP002083">
    <property type="protein sequence ID" value="ADJ23938.1"/>
    <property type="molecule type" value="Genomic_DNA"/>
</dbReference>
<dbReference type="OrthoDB" id="7933285at2"/>
<sequence length="121" mass="12792" precursor="true">MTFPRILVVTGVFAATASVIPGDLAAQSLTIDETVAVQTTWMSGYMGLGGGLARAMPKPSEKKPSDKKIASAAPERRVVRRPAPQIVRRAVPSKAPIALIAETLDHTGENIATLGSQTEQR</sequence>